<dbReference type="SMART" id="SM00054">
    <property type="entry name" value="EFh"/>
    <property type="match status" value="4"/>
</dbReference>
<reference evidence="6" key="1">
    <citation type="submission" date="2018-12" db="EMBL/GenBank/DDBJ databases">
        <title>Complete genome sequence of Roseovarius sp. MME-070.</title>
        <authorList>
            <person name="Nam Y.-D."/>
            <person name="Kang J."/>
            <person name="Chung W.-H."/>
            <person name="Park Y.S."/>
        </authorList>
    </citation>
    <scope>NUCLEOTIDE SEQUENCE [LARGE SCALE GENOMIC DNA]</scope>
    <source>
        <strain evidence="6">MME-070</strain>
    </source>
</reference>
<dbReference type="InterPro" id="IPR018247">
    <property type="entry name" value="EF_Hand_1_Ca_BS"/>
</dbReference>
<dbReference type="GO" id="GO:0005509">
    <property type="term" value="F:calcium ion binding"/>
    <property type="evidence" value="ECO:0007669"/>
    <property type="project" value="InterPro"/>
</dbReference>
<evidence type="ECO:0000259" key="4">
    <source>
        <dbReference type="PROSITE" id="PS50222"/>
    </source>
</evidence>
<evidence type="ECO:0000256" key="3">
    <source>
        <dbReference type="SAM" id="SignalP"/>
    </source>
</evidence>
<dbReference type="SUPFAM" id="SSF47473">
    <property type="entry name" value="EF-hand"/>
    <property type="match status" value="1"/>
</dbReference>
<keyword evidence="3" id="KW-0732">Signal</keyword>
<dbReference type="Pfam" id="PF13202">
    <property type="entry name" value="EF-hand_5"/>
    <property type="match status" value="2"/>
</dbReference>
<keyword evidence="1" id="KW-0479">Metal-binding</keyword>
<dbReference type="PANTHER" id="PTHR10827:SF98">
    <property type="entry name" value="45 KDA CALCIUM-BINDING PROTEIN"/>
    <property type="match status" value="1"/>
</dbReference>
<dbReference type="AlphaFoldDB" id="A0A6I6ITV8"/>
<gene>
    <name evidence="5" type="ORF">EI983_11855</name>
</gene>
<evidence type="ECO:0000313" key="6">
    <source>
        <dbReference type="Proteomes" id="UP000428330"/>
    </source>
</evidence>
<dbReference type="PANTHER" id="PTHR10827">
    <property type="entry name" value="RETICULOCALBIN"/>
    <property type="match status" value="1"/>
</dbReference>
<dbReference type="KEGG" id="rom:EI983_11855"/>
<protein>
    <submittedName>
        <fullName evidence="5">Calcium-binding protein</fullName>
    </submittedName>
</protein>
<proteinExistence type="predicted"/>
<dbReference type="PROSITE" id="PS50222">
    <property type="entry name" value="EF_HAND_2"/>
    <property type="match status" value="2"/>
</dbReference>
<evidence type="ECO:0000256" key="1">
    <source>
        <dbReference type="ARBA" id="ARBA00022723"/>
    </source>
</evidence>
<dbReference type="EMBL" id="CP034348">
    <property type="protein sequence ID" value="QGX98927.1"/>
    <property type="molecule type" value="Genomic_DNA"/>
</dbReference>
<evidence type="ECO:0000313" key="5">
    <source>
        <dbReference type="EMBL" id="QGX98927.1"/>
    </source>
</evidence>
<dbReference type="RefSeq" id="WP_157707608.1">
    <property type="nucleotide sequence ID" value="NZ_CP034348.1"/>
</dbReference>
<feature type="domain" description="EF-hand" evidence="4">
    <location>
        <begin position="52"/>
        <end position="87"/>
    </location>
</feature>
<keyword evidence="6" id="KW-1185">Reference proteome</keyword>
<sequence length="155" mass="17091">MQHSVLLTTLAISIAAGGALSAGDGTGPGKHRPQHSFEELDANSDGMITQAEMEAHMQARFSRQDANGDGLLSEDEMRSFMQEKANKRIEKRISHMMKRHDANGDGQLAMDEMKDGRMGMMMSRVDTDGDGAISKEEFESMQMMRGKHRGMNNDG</sequence>
<keyword evidence="2" id="KW-0677">Repeat</keyword>
<name>A0A6I6ITV8_9RHOB</name>
<feature type="domain" description="EF-hand" evidence="4">
    <location>
        <begin position="113"/>
        <end position="148"/>
    </location>
</feature>
<dbReference type="Gene3D" id="1.10.238.10">
    <property type="entry name" value="EF-hand"/>
    <property type="match status" value="3"/>
</dbReference>
<evidence type="ECO:0000256" key="2">
    <source>
        <dbReference type="ARBA" id="ARBA00022737"/>
    </source>
</evidence>
<dbReference type="OrthoDB" id="5470953at2"/>
<feature type="chain" id="PRO_5026254038" evidence="3">
    <location>
        <begin position="22"/>
        <end position="155"/>
    </location>
</feature>
<dbReference type="PROSITE" id="PS00018">
    <property type="entry name" value="EF_HAND_1"/>
    <property type="match status" value="2"/>
</dbReference>
<dbReference type="InterPro" id="IPR011992">
    <property type="entry name" value="EF-hand-dom_pair"/>
</dbReference>
<dbReference type="Pfam" id="PF13499">
    <property type="entry name" value="EF-hand_7"/>
    <property type="match status" value="1"/>
</dbReference>
<organism evidence="5 6">
    <name type="scientific">Roseovarius faecimaris</name>
    <dbReference type="NCBI Taxonomy" id="2494550"/>
    <lineage>
        <taxon>Bacteria</taxon>
        <taxon>Pseudomonadati</taxon>
        <taxon>Pseudomonadota</taxon>
        <taxon>Alphaproteobacteria</taxon>
        <taxon>Rhodobacterales</taxon>
        <taxon>Roseobacteraceae</taxon>
        <taxon>Roseovarius</taxon>
    </lineage>
</organism>
<accession>A0A6I6ITV8</accession>
<feature type="signal peptide" evidence="3">
    <location>
        <begin position="1"/>
        <end position="21"/>
    </location>
</feature>
<dbReference type="InterPro" id="IPR002048">
    <property type="entry name" value="EF_hand_dom"/>
</dbReference>
<dbReference type="Proteomes" id="UP000428330">
    <property type="component" value="Chromosome"/>
</dbReference>